<evidence type="ECO:0000256" key="2">
    <source>
        <dbReference type="ARBA" id="ARBA00022723"/>
    </source>
</evidence>
<dbReference type="OrthoDB" id="9765586at2"/>
<keyword evidence="12" id="KW-0413">Isomerase</keyword>
<comment type="similarity">
    <text evidence="13">Belongs to the helicase family. DinG subfamily.</text>
</comment>
<dbReference type="GO" id="GO:0046872">
    <property type="term" value="F:metal ion binding"/>
    <property type="evidence" value="ECO:0007669"/>
    <property type="project" value="UniProtKB-KW"/>
</dbReference>
<evidence type="ECO:0000256" key="13">
    <source>
        <dbReference type="ARBA" id="ARBA00038058"/>
    </source>
</evidence>
<gene>
    <name evidence="15" type="ORF">DDZ13_04015</name>
</gene>
<dbReference type="Gene3D" id="3.90.320.10">
    <property type="match status" value="1"/>
</dbReference>
<reference evidence="15 16" key="1">
    <citation type="submission" date="2018-05" db="EMBL/GenBank/DDBJ databases">
        <title>Coraliomargarita sinensis sp. nov., isolated from a marine solar saltern.</title>
        <authorList>
            <person name="Zhou L.Y."/>
        </authorList>
    </citation>
    <scope>NUCLEOTIDE SEQUENCE [LARGE SCALE GENOMIC DNA]</scope>
    <source>
        <strain evidence="15 16">WN38</strain>
    </source>
</reference>
<dbReference type="GO" id="GO:0005524">
    <property type="term" value="F:ATP binding"/>
    <property type="evidence" value="ECO:0007669"/>
    <property type="project" value="UniProtKB-KW"/>
</dbReference>
<dbReference type="GO" id="GO:0006281">
    <property type="term" value="P:DNA repair"/>
    <property type="evidence" value="ECO:0007669"/>
    <property type="project" value="UniProtKB-KW"/>
</dbReference>
<protein>
    <recommendedName>
        <fullName evidence="14">Helicase ATP-binding domain-containing protein</fullName>
    </recommendedName>
</protein>
<keyword evidence="4" id="KW-0227">DNA damage</keyword>
<evidence type="ECO:0000256" key="5">
    <source>
        <dbReference type="ARBA" id="ARBA00022801"/>
    </source>
</evidence>
<keyword evidence="3" id="KW-0547">Nucleotide-binding</keyword>
<evidence type="ECO:0000313" key="16">
    <source>
        <dbReference type="Proteomes" id="UP000247099"/>
    </source>
</evidence>
<evidence type="ECO:0000256" key="6">
    <source>
        <dbReference type="ARBA" id="ARBA00022806"/>
    </source>
</evidence>
<keyword evidence="8" id="KW-0408">Iron</keyword>
<evidence type="ECO:0000256" key="4">
    <source>
        <dbReference type="ARBA" id="ARBA00022763"/>
    </source>
</evidence>
<dbReference type="InterPro" id="IPR045028">
    <property type="entry name" value="DinG/Rad3-like"/>
</dbReference>
<dbReference type="EMBL" id="QHJQ01000002">
    <property type="protein sequence ID" value="PXA05135.1"/>
    <property type="molecule type" value="Genomic_DNA"/>
</dbReference>
<evidence type="ECO:0000256" key="12">
    <source>
        <dbReference type="ARBA" id="ARBA00023235"/>
    </source>
</evidence>
<dbReference type="InParanoid" id="A0A317ZHT0"/>
<dbReference type="AlphaFoldDB" id="A0A317ZHT0"/>
<evidence type="ECO:0000313" key="15">
    <source>
        <dbReference type="EMBL" id="PXA05135.1"/>
    </source>
</evidence>
<dbReference type="InterPro" id="IPR027417">
    <property type="entry name" value="P-loop_NTPase"/>
</dbReference>
<evidence type="ECO:0000256" key="8">
    <source>
        <dbReference type="ARBA" id="ARBA00023004"/>
    </source>
</evidence>
<keyword evidence="16" id="KW-1185">Reference proteome</keyword>
<dbReference type="SMART" id="SM00488">
    <property type="entry name" value="DEXDc2"/>
    <property type="match status" value="1"/>
</dbReference>
<keyword evidence="2" id="KW-0479">Metal-binding</keyword>
<feature type="domain" description="Helicase ATP-binding" evidence="14">
    <location>
        <begin position="188"/>
        <end position="439"/>
    </location>
</feature>
<comment type="caution">
    <text evidence="15">The sequence shown here is derived from an EMBL/GenBank/DDBJ whole genome shotgun (WGS) entry which is preliminary data.</text>
</comment>
<dbReference type="PANTHER" id="PTHR11472">
    <property type="entry name" value="DNA REPAIR DEAD HELICASE RAD3/XP-D SUBFAMILY MEMBER"/>
    <property type="match status" value="1"/>
</dbReference>
<evidence type="ECO:0000256" key="10">
    <source>
        <dbReference type="ARBA" id="ARBA00023125"/>
    </source>
</evidence>
<evidence type="ECO:0000259" key="14">
    <source>
        <dbReference type="PROSITE" id="PS51193"/>
    </source>
</evidence>
<dbReference type="PROSITE" id="PS51193">
    <property type="entry name" value="HELICASE_ATP_BIND_2"/>
    <property type="match status" value="1"/>
</dbReference>
<dbReference type="GO" id="GO:0016818">
    <property type="term" value="F:hydrolase activity, acting on acid anhydrides, in phosphorus-containing anhydrides"/>
    <property type="evidence" value="ECO:0007669"/>
    <property type="project" value="InterPro"/>
</dbReference>
<dbReference type="InterPro" id="IPR010614">
    <property type="entry name" value="RAD3-like_helicase_DEAD"/>
</dbReference>
<evidence type="ECO:0000256" key="1">
    <source>
        <dbReference type="ARBA" id="ARBA00022485"/>
    </source>
</evidence>
<keyword evidence="7" id="KW-0067">ATP-binding</keyword>
<keyword evidence="5" id="KW-0378">Hydrolase</keyword>
<proteinExistence type="inferred from homology"/>
<evidence type="ECO:0000256" key="11">
    <source>
        <dbReference type="ARBA" id="ARBA00023204"/>
    </source>
</evidence>
<dbReference type="PANTHER" id="PTHR11472:SF34">
    <property type="entry name" value="REGULATOR OF TELOMERE ELONGATION HELICASE 1"/>
    <property type="match status" value="1"/>
</dbReference>
<dbReference type="Gene3D" id="3.40.50.300">
    <property type="entry name" value="P-loop containing nucleotide triphosphate hydrolases"/>
    <property type="match status" value="2"/>
</dbReference>
<dbReference type="RefSeq" id="WP_110130136.1">
    <property type="nucleotide sequence ID" value="NZ_QHJQ01000002.1"/>
</dbReference>
<evidence type="ECO:0000256" key="9">
    <source>
        <dbReference type="ARBA" id="ARBA00023014"/>
    </source>
</evidence>
<dbReference type="SMART" id="SM00491">
    <property type="entry name" value="HELICc2"/>
    <property type="match status" value="1"/>
</dbReference>
<keyword evidence="6" id="KW-0347">Helicase</keyword>
<dbReference type="Pfam" id="PF12705">
    <property type="entry name" value="PDDEXK_1"/>
    <property type="match status" value="1"/>
</dbReference>
<dbReference type="GO" id="GO:0051539">
    <property type="term" value="F:4 iron, 4 sulfur cluster binding"/>
    <property type="evidence" value="ECO:0007669"/>
    <property type="project" value="UniProtKB-KW"/>
</dbReference>
<dbReference type="Pfam" id="PF13307">
    <property type="entry name" value="Helicase_C_2"/>
    <property type="match status" value="1"/>
</dbReference>
<keyword evidence="1" id="KW-0004">4Fe-4S</keyword>
<dbReference type="InterPro" id="IPR006554">
    <property type="entry name" value="Helicase-like_DEXD_c2"/>
</dbReference>
<dbReference type="InterPro" id="IPR014013">
    <property type="entry name" value="Helic_SF1/SF2_ATP-bd_DinG/Rad3"/>
</dbReference>
<keyword evidence="10" id="KW-0238">DNA-binding</keyword>
<evidence type="ECO:0000256" key="3">
    <source>
        <dbReference type="ARBA" id="ARBA00022741"/>
    </source>
</evidence>
<sequence length="776" mass="87662">MQVDTQSRDAQLSVGELAIFRNRPQSSKTGAGIWRAKVGQQWHKESAKQTEAAYPKAVFEQSIAATLRHRDWNIHLQGRIDQILPEADSLILREVKTVRQPLPCPAEDLLQQYPEYFAQAAIYLMLASILPEYAGHSLKAELLFIEISSGTVQTLPVAKESRDLVDAQLEQLVTFLDDRRARRVQLDALEIRPAFPSLREGQAELIEQLSKASLKSPTVLLQAPTGFGKTGIVLEHALREMQNGLYERCIYLTSKSSGQLETVRQLQNMIGRNLRFIQMRNRAEHRIDSPMHRCTGDRRCEEDLGQRWMEADIHPPELLRDGTLNLEQAKDIGRQTGVCPYALTKACLPFAELWIGDSNYLFAPQSRHVFSEPYGFDPAKTIVIIDEAHNLPNRNADALSVELNASNLFFALEGLSEAGASRRLIRSLEEIATEIEALHSATVLSPDQIYAMGNLCLEAAIFLEDSRFNYDVVAPFALETVWRIPELAKRLDEAASDWLFWCPKTSILRAQCLDAGKWTAECLKPFSCRILMSATLDPVDNFRNEIGLSPAETDLAIGWADWREGAYDVAIDCRVDTRMKQRKSHYETTGRTIVEMTLADSSAPTVVFFSSYQYAENIRTYISALNESLRVAIQPRGVDLREQERFIDESLLYTDVIFLIIGSSYSEGIDKLGGQVKSVIVVGPALPEVNAVQKAKILMDSSLSGKNAFERVYLIPAIRRIHQALGRIVRAPGHRAKILLHGKRYAEKQYYELLQPEYQTTYIIRNDTALKSWMYK</sequence>
<dbReference type="Proteomes" id="UP000247099">
    <property type="component" value="Unassembled WGS sequence"/>
</dbReference>
<dbReference type="InterPro" id="IPR011604">
    <property type="entry name" value="PDDEXK-like_dom_sf"/>
</dbReference>
<accession>A0A317ZHT0</accession>
<name>A0A317ZHT0_9BACT</name>
<keyword evidence="11" id="KW-0234">DNA repair</keyword>
<dbReference type="Pfam" id="PF06733">
    <property type="entry name" value="DEAD_2"/>
    <property type="match status" value="1"/>
</dbReference>
<dbReference type="InterPro" id="IPR038726">
    <property type="entry name" value="PDDEXK_AddAB-type"/>
</dbReference>
<keyword evidence="9" id="KW-0411">Iron-sulfur</keyword>
<dbReference type="GO" id="GO:0003677">
    <property type="term" value="F:DNA binding"/>
    <property type="evidence" value="ECO:0007669"/>
    <property type="project" value="UniProtKB-KW"/>
</dbReference>
<evidence type="ECO:0000256" key="7">
    <source>
        <dbReference type="ARBA" id="ARBA00022840"/>
    </source>
</evidence>
<dbReference type="InterPro" id="IPR006555">
    <property type="entry name" value="ATP-dep_Helicase_C"/>
</dbReference>
<dbReference type="Gene3D" id="1.10.275.30">
    <property type="match status" value="1"/>
</dbReference>
<dbReference type="GO" id="GO:0003678">
    <property type="term" value="F:DNA helicase activity"/>
    <property type="evidence" value="ECO:0007669"/>
    <property type="project" value="InterPro"/>
</dbReference>
<dbReference type="SUPFAM" id="SSF52540">
    <property type="entry name" value="P-loop containing nucleoside triphosphate hydrolases"/>
    <property type="match status" value="1"/>
</dbReference>
<organism evidence="15 16">
    <name type="scientific">Coraliomargarita sinensis</name>
    <dbReference type="NCBI Taxonomy" id="2174842"/>
    <lineage>
        <taxon>Bacteria</taxon>
        <taxon>Pseudomonadati</taxon>
        <taxon>Verrucomicrobiota</taxon>
        <taxon>Opitutia</taxon>
        <taxon>Puniceicoccales</taxon>
        <taxon>Coraliomargaritaceae</taxon>
        <taxon>Coraliomargarita</taxon>
    </lineage>
</organism>